<dbReference type="PANTHER" id="PTHR32071">
    <property type="entry name" value="TRANSCRIPTIONAL REGULATORY PROTEIN"/>
    <property type="match status" value="1"/>
</dbReference>
<dbReference type="InterPro" id="IPR011006">
    <property type="entry name" value="CheY-like_superfamily"/>
</dbReference>
<dbReference type="Pfam" id="PF00158">
    <property type="entry name" value="Sigma54_activat"/>
    <property type="match status" value="1"/>
</dbReference>
<keyword evidence="3" id="KW-0805">Transcription regulation</keyword>
<dbReference type="SMART" id="SM00448">
    <property type="entry name" value="REC"/>
    <property type="match status" value="1"/>
</dbReference>
<dbReference type="CDD" id="cd00156">
    <property type="entry name" value="REC"/>
    <property type="match status" value="1"/>
</dbReference>
<keyword evidence="1" id="KW-0547">Nucleotide-binding</keyword>
<organism evidence="8 9">
    <name type="scientific">Anaerolinea thermophila</name>
    <dbReference type="NCBI Taxonomy" id="167964"/>
    <lineage>
        <taxon>Bacteria</taxon>
        <taxon>Bacillati</taxon>
        <taxon>Chloroflexota</taxon>
        <taxon>Anaerolineae</taxon>
        <taxon>Anaerolineales</taxon>
        <taxon>Anaerolineaceae</taxon>
        <taxon>Anaerolinea</taxon>
    </lineage>
</organism>
<evidence type="ECO:0000256" key="5">
    <source>
        <dbReference type="PROSITE-ProRule" id="PRU00169"/>
    </source>
</evidence>
<proteinExistence type="predicted"/>
<dbReference type="EMBL" id="LGFU01000007">
    <property type="protein sequence ID" value="KUK46795.1"/>
    <property type="molecule type" value="Genomic_DNA"/>
</dbReference>
<dbReference type="SUPFAM" id="SSF52540">
    <property type="entry name" value="P-loop containing nucleoside triphosphate hydrolases"/>
    <property type="match status" value="1"/>
</dbReference>
<evidence type="ECO:0000256" key="4">
    <source>
        <dbReference type="ARBA" id="ARBA00023163"/>
    </source>
</evidence>
<accession>A0A117LH23</accession>
<evidence type="ECO:0000256" key="1">
    <source>
        <dbReference type="ARBA" id="ARBA00022741"/>
    </source>
</evidence>
<sequence>MSYTVLIVDDEENARKGLSVFLKSKNFEVVEAGSLNEARAQLKAGNGDIILLDVQLPDGYGQSLLKELQQQTDKPPVILITGFGDIEMAVDAMRNGAHDFLTKPITDFQVLENSIARACELIQMRREIAHYRQKQLESVDFVLGTNTSMQNVVSQALKAARAMVSVLITGETGTGKEILAHYIHKSGPRASKQFVAINCAAIQPTLLESELFGHEKGSFSDATTRKHGLMEIADDGILFLDEISSMQLEIQAKLLRAIEEKAFRRVGGNEMIKVDVQIIAASNRNLKEMIKEGAFREDLYYRLKVVDLDLPPLRERKNDIPEFVGFFIKELNPRLGLNVIDVTQPAMEVLKNYSWPGNIRELRNTLERAMLFCDGEKIDIPDLPLDMVNKMA</sequence>
<dbReference type="SUPFAM" id="SSF52172">
    <property type="entry name" value="CheY-like"/>
    <property type="match status" value="1"/>
</dbReference>
<dbReference type="Gene3D" id="1.10.8.60">
    <property type="match status" value="1"/>
</dbReference>
<keyword evidence="4" id="KW-0804">Transcription</keyword>
<dbReference type="PROSITE" id="PS50045">
    <property type="entry name" value="SIGMA54_INTERACT_4"/>
    <property type="match status" value="1"/>
</dbReference>
<dbReference type="Proteomes" id="UP000064249">
    <property type="component" value="Unassembled WGS sequence"/>
</dbReference>
<dbReference type="GO" id="GO:0005524">
    <property type="term" value="F:ATP binding"/>
    <property type="evidence" value="ECO:0007669"/>
    <property type="project" value="UniProtKB-KW"/>
</dbReference>
<evidence type="ECO:0000256" key="3">
    <source>
        <dbReference type="ARBA" id="ARBA00023015"/>
    </source>
</evidence>
<feature type="domain" description="Response regulatory" evidence="7">
    <location>
        <begin position="4"/>
        <end position="118"/>
    </location>
</feature>
<comment type="caution">
    <text evidence="8">The sequence shown here is derived from an EMBL/GenBank/DDBJ whole genome shotgun (WGS) entry which is preliminary data.</text>
</comment>
<dbReference type="SMART" id="SM00382">
    <property type="entry name" value="AAA"/>
    <property type="match status" value="1"/>
</dbReference>
<dbReference type="InterPro" id="IPR001789">
    <property type="entry name" value="Sig_transdc_resp-reg_receiver"/>
</dbReference>
<keyword evidence="5" id="KW-0597">Phosphoprotein</keyword>
<dbReference type="CDD" id="cd00009">
    <property type="entry name" value="AAA"/>
    <property type="match status" value="1"/>
</dbReference>
<protein>
    <submittedName>
        <fullName evidence="8">Putative two-component response regulator receiver protein</fullName>
    </submittedName>
</protein>
<dbReference type="InterPro" id="IPR025944">
    <property type="entry name" value="Sigma_54_int_dom_CS"/>
</dbReference>
<gene>
    <name evidence="8" type="ORF">XD73_0321</name>
</gene>
<dbReference type="AlphaFoldDB" id="A0A117LH23"/>
<dbReference type="InterPro" id="IPR025662">
    <property type="entry name" value="Sigma_54_int_dom_ATP-bd_1"/>
</dbReference>
<dbReference type="PANTHER" id="PTHR32071:SF119">
    <property type="entry name" value="SIGMA L-DEPENDENT TRANSCRIPTIONAL REGULATOR YPLP-RELATED"/>
    <property type="match status" value="1"/>
</dbReference>
<dbReference type="PROSITE" id="PS00688">
    <property type="entry name" value="SIGMA54_INTERACT_3"/>
    <property type="match status" value="1"/>
</dbReference>
<evidence type="ECO:0000259" key="7">
    <source>
        <dbReference type="PROSITE" id="PS50110"/>
    </source>
</evidence>
<evidence type="ECO:0000313" key="9">
    <source>
        <dbReference type="Proteomes" id="UP000064249"/>
    </source>
</evidence>
<dbReference type="Pfam" id="PF00072">
    <property type="entry name" value="Response_reg"/>
    <property type="match status" value="1"/>
</dbReference>
<dbReference type="InterPro" id="IPR058031">
    <property type="entry name" value="AAA_lid_NorR"/>
</dbReference>
<feature type="domain" description="Sigma-54 factor interaction" evidence="6">
    <location>
        <begin position="142"/>
        <end position="371"/>
    </location>
</feature>
<reference evidence="8 9" key="1">
    <citation type="journal article" date="2015" name="MBio">
        <title>Genome-Resolved Metagenomic Analysis Reveals Roles for Candidate Phyla and Other Microbial Community Members in Biogeochemical Transformations in Oil Reservoirs.</title>
        <authorList>
            <person name="Hu P."/>
            <person name="Tom L."/>
            <person name="Singh A."/>
            <person name="Thomas B.C."/>
            <person name="Baker B.J."/>
            <person name="Piceno Y.M."/>
            <person name="Andersen G.L."/>
            <person name="Banfield J.F."/>
        </authorList>
    </citation>
    <scope>NUCLEOTIDE SEQUENCE [LARGE SCALE GENOMIC DNA]</scope>
    <source>
        <strain evidence="8">46_16</strain>
    </source>
</reference>
<dbReference type="Pfam" id="PF25601">
    <property type="entry name" value="AAA_lid_14"/>
    <property type="match status" value="1"/>
</dbReference>
<dbReference type="InterPro" id="IPR027417">
    <property type="entry name" value="P-loop_NTPase"/>
</dbReference>
<dbReference type="InterPro" id="IPR003593">
    <property type="entry name" value="AAA+_ATPase"/>
</dbReference>
<feature type="modified residue" description="4-aspartylphosphate" evidence="5">
    <location>
        <position position="53"/>
    </location>
</feature>
<evidence type="ECO:0000259" key="6">
    <source>
        <dbReference type="PROSITE" id="PS50045"/>
    </source>
</evidence>
<dbReference type="PROSITE" id="PS00675">
    <property type="entry name" value="SIGMA54_INTERACT_1"/>
    <property type="match status" value="1"/>
</dbReference>
<evidence type="ECO:0000256" key="2">
    <source>
        <dbReference type="ARBA" id="ARBA00022840"/>
    </source>
</evidence>
<evidence type="ECO:0000313" key="8">
    <source>
        <dbReference type="EMBL" id="KUK46795.1"/>
    </source>
</evidence>
<dbReference type="Gene3D" id="3.40.50.300">
    <property type="entry name" value="P-loop containing nucleotide triphosphate hydrolases"/>
    <property type="match status" value="1"/>
</dbReference>
<dbReference type="GO" id="GO:0006355">
    <property type="term" value="P:regulation of DNA-templated transcription"/>
    <property type="evidence" value="ECO:0007669"/>
    <property type="project" value="InterPro"/>
</dbReference>
<dbReference type="PROSITE" id="PS50110">
    <property type="entry name" value="RESPONSE_REGULATORY"/>
    <property type="match status" value="1"/>
</dbReference>
<keyword evidence="2" id="KW-0067">ATP-binding</keyword>
<dbReference type="Gene3D" id="3.40.50.2300">
    <property type="match status" value="1"/>
</dbReference>
<dbReference type="GO" id="GO:0000160">
    <property type="term" value="P:phosphorelay signal transduction system"/>
    <property type="evidence" value="ECO:0007669"/>
    <property type="project" value="InterPro"/>
</dbReference>
<name>A0A117LH23_9CHLR</name>
<dbReference type="FunFam" id="3.40.50.300:FF:000006">
    <property type="entry name" value="DNA-binding transcriptional regulator NtrC"/>
    <property type="match status" value="1"/>
</dbReference>
<dbReference type="InterPro" id="IPR002078">
    <property type="entry name" value="Sigma_54_int"/>
</dbReference>